<dbReference type="InterPro" id="IPR002938">
    <property type="entry name" value="FAD-bd"/>
</dbReference>
<dbReference type="PROSITE" id="PS51318">
    <property type="entry name" value="TAT"/>
    <property type="match status" value="1"/>
</dbReference>
<sequence length="479" mass="51214">MSESPRPEQPLPRRAVVIGGGLAGLLAAAALAPYADQITVVERDVLPTAAEPRAFLPQGHHAHLLWSGGAAAIEDLVPGFTDRMLAAGARRIPLTAGMVALSPGGWYRRWRPTHHLMAGTRELLDQVVRERVRALGKVRIVERTRVLGLTGDAGRVTGIRVQPHGAAAETLPAELVVDAAGRGTRTPQWLGELGLPEIREELVDSGLVYASRMYRAPAGTEDFPVVNIQPVARDPRPGKTAVIMPVEGGRWLVTLAGTRGGEPTGDSEAFAAFARTARHPVVAELLEYAEPLSEVSTFGNTANRRRYYEKSRAWPEGYVVVGDAVASFNPVYGHGMSVAAQGARALGRELARGGLRAPGLARRTQRAVARPVSVAWDLATGQDIFYPEAVGKRPGAADRLLARYVDRLVRTATADFAVATALTEVMTLSAPITALVRPDILLRALRGPRLAQLTGPPLTERELHFTRPTDAGVAETAGA</sequence>
<dbReference type="Pfam" id="PF01494">
    <property type="entry name" value="FAD_binding_3"/>
    <property type="match status" value="1"/>
</dbReference>
<evidence type="ECO:0000313" key="3">
    <source>
        <dbReference type="Proteomes" id="UP000325211"/>
    </source>
</evidence>
<dbReference type="InterPro" id="IPR036188">
    <property type="entry name" value="FAD/NAD-bd_sf"/>
</dbReference>
<dbReference type="PANTHER" id="PTHR43422:SF3">
    <property type="entry name" value="THIAMINE THIAZOLE SYNTHASE"/>
    <property type="match status" value="1"/>
</dbReference>
<accession>A0A5P2CZF7</accession>
<dbReference type="AlphaFoldDB" id="A0A5P2CZF7"/>
<organism evidence="2 3">
    <name type="scientific">Streptomyces venezuelae</name>
    <dbReference type="NCBI Taxonomy" id="54571"/>
    <lineage>
        <taxon>Bacteria</taxon>
        <taxon>Bacillati</taxon>
        <taxon>Actinomycetota</taxon>
        <taxon>Actinomycetes</taxon>
        <taxon>Kitasatosporales</taxon>
        <taxon>Streptomycetaceae</taxon>
        <taxon>Streptomyces</taxon>
    </lineage>
</organism>
<dbReference type="RefSeq" id="WP_150206423.1">
    <property type="nucleotide sequence ID" value="NZ_CP029190.1"/>
</dbReference>
<feature type="domain" description="FAD-binding" evidence="1">
    <location>
        <begin position="15"/>
        <end position="351"/>
    </location>
</feature>
<dbReference type="Gene3D" id="3.50.50.60">
    <property type="entry name" value="FAD/NAD(P)-binding domain"/>
    <property type="match status" value="1"/>
</dbReference>
<evidence type="ECO:0000313" key="2">
    <source>
        <dbReference type="EMBL" id="QES47347.1"/>
    </source>
</evidence>
<gene>
    <name evidence="2" type="ORF">DEJ50_05400</name>
</gene>
<dbReference type="GO" id="GO:0071949">
    <property type="term" value="F:FAD binding"/>
    <property type="evidence" value="ECO:0007669"/>
    <property type="project" value="InterPro"/>
</dbReference>
<dbReference type="OrthoDB" id="9790035at2"/>
<dbReference type="Proteomes" id="UP000325211">
    <property type="component" value="Chromosome"/>
</dbReference>
<dbReference type="EMBL" id="CP029190">
    <property type="protein sequence ID" value="QES47347.1"/>
    <property type="molecule type" value="Genomic_DNA"/>
</dbReference>
<protein>
    <submittedName>
        <fullName evidence="2">Pyridine nucleotide-disulfide oxidoreductase</fullName>
    </submittedName>
</protein>
<dbReference type="PANTHER" id="PTHR43422">
    <property type="entry name" value="THIAMINE THIAZOLE SYNTHASE"/>
    <property type="match status" value="1"/>
</dbReference>
<dbReference type="InterPro" id="IPR006311">
    <property type="entry name" value="TAT_signal"/>
</dbReference>
<reference evidence="2 3" key="1">
    <citation type="submission" date="2018-05" db="EMBL/GenBank/DDBJ databases">
        <title>Streptomyces venezuelae.</title>
        <authorList>
            <person name="Kim W."/>
            <person name="Lee N."/>
            <person name="Cho B.-K."/>
        </authorList>
    </citation>
    <scope>NUCLEOTIDE SEQUENCE [LARGE SCALE GENOMIC DNA]</scope>
    <source>
        <strain evidence="2 3">ATCC 21782</strain>
    </source>
</reference>
<proteinExistence type="predicted"/>
<evidence type="ECO:0000259" key="1">
    <source>
        <dbReference type="Pfam" id="PF01494"/>
    </source>
</evidence>
<name>A0A5P2CZF7_STRVZ</name>
<dbReference type="SUPFAM" id="SSF51905">
    <property type="entry name" value="FAD/NAD(P)-binding domain"/>
    <property type="match status" value="1"/>
</dbReference>